<dbReference type="PANTHER" id="PTHR20883">
    <property type="entry name" value="PHYTANOYL-COA DIOXYGENASE DOMAIN CONTAINING 1"/>
    <property type="match status" value="1"/>
</dbReference>
<organism evidence="1 2">
    <name type="scientific">SAR324 cluster bacterium</name>
    <dbReference type="NCBI Taxonomy" id="2024889"/>
    <lineage>
        <taxon>Bacteria</taxon>
        <taxon>Deltaproteobacteria</taxon>
        <taxon>SAR324 cluster</taxon>
    </lineage>
</organism>
<protein>
    <submittedName>
        <fullName evidence="1">Phytanoyl-CoA dioxygenase family protein</fullName>
    </submittedName>
</protein>
<dbReference type="Gene3D" id="2.60.120.620">
    <property type="entry name" value="q2cbj1_9rhob like domain"/>
    <property type="match status" value="1"/>
</dbReference>
<dbReference type="EMBL" id="NZEX01000007">
    <property type="protein sequence ID" value="MAH61992.1"/>
    <property type="molecule type" value="Genomic_DNA"/>
</dbReference>
<dbReference type="AlphaFoldDB" id="A0A2D6YFP2"/>
<proteinExistence type="predicted"/>
<evidence type="ECO:0000313" key="2">
    <source>
        <dbReference type="Proteomes" id="UP000226525"/>
    </source>
</evidence>
<name>A0A2D6YFP2_9DELT</name>
<sequence length="276" mass="31391">MAVQKELKFFPVENTNKKRLTTEQIESFNKSGFIFPVTVFNSVQIQKISTYFNSLLDSAKKVGYEDYSINGWHYHCRGIYDIMMDSVILDYVSDLLGPNVLNIMTHLFYKKSQDERRVSWHQDASYWPLTPTKTVTVWLALDDVSEQNGAMKFIPGSHCHGQIPFQKSDLEEHNVLNQTVTDPQGWGESAVSVELNAGQISIHSDLLLHGSEPNLSKTDRRGLTLRYMPSDVQCIDSNFAKNRRAFQCLGKNPEKHWSVLSPPIGEAIPLKLESPL</sequence>
<gene>
    <name evidence="1" type="ORF">CMN54_00800</name>
</gene>
<dbReference type="Proteomes" id="UP000226525">
    <property type="component" value="Unassembled WGS sequence"/>
</dbReference>
<comment type="caution">
    <text evidence="1">The sequence shown here is derived from an EMBL/GenBank/DDBJ whole genome shotgun (WGS) entry which is preliminary data.</text>
</comment>
<dbReference type="InterPro" id="IPR008775">
    <property type="entry name" value="Phytyl_CoA_dOase-like"/>
</dbReference>
<keyword evidence="1" id="KW-0223">Dioxygenase</keyword>
<evidence type="ECO:0000313" key="1">
    <source>
        <dbReference type="EMBL" id="MAH61992.1"/>
    </source>
</evidence>
<dbReference type="Pfam" id="PF05721">
    <property type="entry name" value="PhyH"/>
    <property type="match status" value="1"/>
</dbReference>
<dbReference type="SUPFAM" id="SSF51197">
    <property type="entry name" value="Clavaminate synthase-like"/>
    <property type="match status" value="1"/>
</dbReference>
<dbReference type="GO" id="GO:0016706">
    <property type="term" value="F:2-oxoglutarate-dependent dioxygenase activity"/>
    <property type="evidence" value="ECO:0007669"/>
    <property type="project" value="UniProtKB-ARBA"/>
</dbReference>
<accession>A0A2D6YFP2</accession>
<dbReference type="GO" id="GO:0005506">
    <property type="term" value="F:iron ion binding"/>
    <property type="evidence" value="ECO:0007669"/>
    <property type="project" value="UniProtKB-ARBA"/>
</dbReference>
<keyword evidence="1" id="KW-0560">Oxidoreductase</keyword>
<dbReference type="PANTHER" id="PTHR20883:SF48">
    <property type="entry name" value="ECTOINE DIOXYGENASE"/>
    <property type="match status" value="1"/>
</dbReference>
<reference evidence="2" key="1">
    <citation type="submission" date="2017-09" db="EMBL/GenBank/DDBJ databases">
        <title>The Reconstruction of 2,631 Draft Metagenome-Assembled Genomes from the Global Oceans.</title>
        <authorList>
            <person name="Tully B.J."/>
            <person name="Graham E.D."/>
            <person name="Heidelberg J.F."/>
        </authorList>
    </citation>
    <scope>NUCLEOTIDE SEQUENCE [LARGE SCALE GENOMIC DNA]</scope>
</reference>